<dbReference type="Gene3D" id="1.10.260.40">
    <property type="entry name" value="lambda repressor-like DNA-binding domains"/>
    <property type="match status" value="1"/>
</dbReference>
<feature type="region of interest" description="Disordered" evidence="1">
    <location>
        <begin position="359"/>
        <end position="380"/>
    </location>
</feature>
<dbReference type="AlphaFoldDB" id="A0A543E022"/>
<organism evidence="3 4">
    <name type="scientific">Pseudonocardia kunmingensis</name>
    <dbReference type="NCBI Taxonomy" id="630975"/>
    <lineage>
        <taxon>Bacteria</taxon>
        <taxon>Bacillati</taxon>
        <taxon>Actinomycetota</taxon>
        <taxon>Actinomycetes</taxon>
        <taxon>Pseudonocardiales</taxon>
        <taxon>Pseudonocardiaceae</taxon>
        <taxon>Pseudonocardia</taxon>
    </lineage>
</organism>
<protein>
    <recommendedName>
        <fullName evidence="2">HTH cro/C1-type domain-containing protein</fullName>
    </recommendedName>
</protein>
<dbReference type="EMBL" id="VFPA01000001">
    <property type="protein sequence ID" value="TQM14950.1"/>
    <property type="molecule type" value="Genomic_DNA"/>
</dbReference>
<gene>
    <name evidence="3" type="ORF">FB558_1729</name>
</gene>
<dbReference type="OrthoDB" id="3576575at2"/>
<reference evidence="3 4" key="1">
    <citation type="submission" date="2019-06" db="EMBL/GenBank/DDBJ databases">
        <title>Sequencing the genomes of 1000 actinobacteria strains.</title>
        <authorList>
            <person name="Klenk H.-P."/>
        </authorList>
    </citation>
    <scope>NUCLEOTIDE SEQUENCE [LARGE SCALE GENOMIC DNA]</scope>
    <source>
        <strain evidence="3 4">DSM 45301</strain>
    </source>
</reference>
<dbReference type="CDD" id="cd00093">
    <property type="entry name" value="HTH_XRE"/>
    <property type="match status" value="1"/>
</dbReference>
<keyword evidence="4" id="KW-1185">Reference proteome</keyword>
<dbReference type="Proteomes" id="UP000315677">
    <property type="component" value="Unassembled WGS sequence"/>
</dbReference>
<evidence type="ECO:0000313" key="4">
    <source>
        <dbReference type="Proteomes" id="UP000315677"/>
    </source>
</evidence>
<sequence length="380" mass="39164">MTGLQAARTARGWSQSEAARELVALARAHGAPVAAAASLKTLLSRWENGRAVPEPQYRDLLSELYGRTPAELGITVPSADPTAEAAPARLRAALAAAAAVDTAVLGLWREQLAMAVRLDDELGVAGAAELVAALVERLDDTHRHVLGDPERAAVAAVLAPAAALAGAQELDRGHHDRAWQRYDRARTAAAGAGQADGIAAAVAGQADVLVDIGEPAAAVALLEAVEPSLDGVARARVAGARAAALAAMGDAPGTRRALDVATAQRVRRAPTDTVEPPFAVELADVDRWHGHALAVLGDAAAVAPLQHALAAPPRSVRHRAALHADLALALAARHPEDAALHARQARTLAERIGSVRTQSLLSSATTTTRAMIDPRSSSAP</sequence>
<feature type="domain" description="HTH cro/C1-type" evidence="2">
    <location>
        <begin position="4"/>
        <end position="72"/>
    </location>
</feature>
<dbReference type="InterPro" id="IPR010982">
    <property type="entry name" value="Lambda_DNA-bd_dom_sf"/>
</dbReference>
<feature type="compositionally biased region" description="Low complexity" evidence="1">
    <location>
        <begin position="359"/>
        <end position="370"/>
    </location>
</feature>
<dbReference type="PROSITE" id="PS50943">
    <property type="entry name" value="HTH_CROC1"/>
    <property type="match status" value="1"/>
</dbReference>
<comment type="caution">
    <text evidence="3">The sequence shown here is derived from an EMBL/GenBank/DDBJ whole genome shotgun (WGS) entry which is preliminary data.</text>
</comment>
<accession>A0A543E022</accession>
<dbReference type="InterPro" id="IPR001387">
    <property type="entry name" value="Cro/C1-type_HTH"/>
</dbReference>
<proteinExistence type="predicted"/>
<dbReference type="SMART" id="SM00530">
    <property type="entry name" value="HTH_XRE"/>
    <property type="match status" value="1"/>
</dbReference>
<evidence type="ECO:0000259" key="2">
    <source>
        <dbReference type="PROSITE" id="PS50943"/>
    </source>
</evidence>
<dbReference type="RefSeq" id="WP_142050001.1">
    <property type="nucleotide sequence ID" value="NZ_VFPA01000001.1"/>
</dbReference>
<name>A0A543E022_9PSEU</name>
<dbReference type="GO" id="GO:0003677">
    <property type="term" value="F:DNA binding"/>
    <property type="evidence" value="ECO:0007669"/>
    <property type="project" value="InterPro"/>
</dbReference>
<evidence type="ECO:0000313" key="3">
    <source>
        <dbReference type="EMBL" id="TQM14950.1"/>
    </source>
</evidence>
<evidence type="ECO:0000256" key="1">
    <source>
        <dbReference type="SAM" id="MobiDB-lite"/>
    </source>
</evidence>